<evidence type="ECO:0000313" key="2">
    <source>
        <dbReference type="EMBL" id="VDK28451.1"/>
    </source>
</evidence>
<reference evidence="4" key="1">
    <citation type="submission" date="2016-06" db="UniProtKB">
        <authorList>
            <consortium name="WormBaseParasite"/>
        </authorList>
    </citation>
    <scope>IDENTIFICATION</scope>
</reference>
<dbReference type="WBParaSite" id="GPUH_0000064501-mRNA-1">
    <property type="protein sequence ID" value="GPUH_0000064501-mRNA-1"/>
    <property type="gene ID" value="GPUH_0000064501"/>
</dbReference>
<name>A0A183CW04_9BILA</name>
<feature type="region of interest" description="Disordered" evidence="1">
    <location>
        <begin position="114"/>
        <end position="175"/>
    </location>
</feature>
<feature type="region of interest" description="Disordered" evidence="1">
    <location>
        <begin position="39"/>
        <end position="65"/>
    </location>
</feature>
<dbReference type="AlphaFoldDB" id="A0A183CW04"/>
<evidence type="ECO:0000313" key="4">
    <source>
        <dbReference type="WBParaSite" id="GPUH_0000064501-mRNA-1"/>
    </source>
</evidence>
<dbReference type="OrthoDB" id="5876544at2759"/>
<dbReference type="EMBL" id="UYRT01000619">
    <property type="protein sequence ID" value="VDK28451.1"/>
    <property type="molecule type" value="Genomic_DNA"/>
</dbReference>
<feature type="compositionally biased region" description="Basic and acidic residues" evidence="1">
    <location>
        <begin position="39"/>
        <end position="61"/>
    </location>
</feature>
<protein>
    <submittedName>
        <fullName evidence="2 4">Uncharacterized protein</fullName>
    </submittedName>
</protein>
<evidence type="ECO:0000256" key="1">
    <source>
        <dbReference type="SAM" id="MobiDB-lite"/>
    </source>
</evidence>
<keyword evidence="3" id="KW-1185">Reference proteome</keyword>
<reference evidence="2 3" key="2">
    <citation type="submission" date="2018-11" db="EMBL/GenBank/DDBJ databases">
        <authorList>
            <consortium name="Pathogen Informatics"/>
        </authorList>
    </citation>
    <scope>NUCLEOTIDE SEQUENCE [LARGE SCALE GENOMIC DNA]</scope>
</reference>
<dbReference type="Proteomes" id="UP000271098">
    <property type="component" value="Unassembled WGS sequence"/>
</dbReference>
<sequence length="192" mass="21526">MLAPDVNLIGSTLPQRAHGLARSEPYDIYDYLRIRDRVSSPHDDIRDGPPKRRLLPQEKGETPSQRLFQHPQQQIPMEFVDEPLLPQQLVRGERREIEEEIANRVLSDISEETSMACSLPSGDELESPLQTTERQVLQKKSRSKSSTPQVEGFSLEGTPIASPAGTAESAGTPLPEYYSNIDMVKFLIKTTS</sequence>
<proteinExistence type="predicted"/>
<organism evidence="4">
    <name type="scientific">Gongylonema pulchrum</name>
    <dbReference type="NCBI Taxonomy" id="637853"/>
    <lineage>
        <taxon>Eukaryota</taxon>
        <taxon>Metazoa</taxon>
        <taxon>Ecdysozoa</taxon>
        <taxon>Nematoda</taxon>
        <taxon>Chromadorea</taxon>
        <taxon>Rhabditida</taxon>
        <taxon>Spirurina</taxon>
        <taxon>Spiruromorpha</taxon>
        <taxon>Spiruroidea</taxon>
        <taxon>Gongylonematidae</taxon>
        <taxon>Gongylonema</taxon>
    </lineage>
</organism>
<evidence type="ECO:0000313" key="3">
    <source>
        <dbReference type="Proteomes" id="UP000271098"/>
    </source>
</evidence>
<gene>
    <name evidence="2" type="ORF">GPUH_LOCUS645</name>
</gene>
<accession>A0A183CW04</accession>